<feature type="domain" description="6-phosphogluconate dehydrogenase NADP-binding" evidence="3">
    <location>
        <begin position="7"/>
        <end position="162"/>
    </location>
</feature>
<dbReference type="InterPro" id="IPR006115">
    <property type="entry name" value="6PGDH_NADP-bd"/>
</dbReference>
<reference evidence="6" key="1">
    <citation type="journal article" date="2019" name="Int. J. Syst. Evol. Microbiol.">
        <title>The Global Catalogue of Microorganisms (GCM) 10K type strain sequencing project: providing services to taxonomists for standard genome sequencing and annotation.</title>
        <authorList>
            <consortium name="The Broad Institute Genomics Platform"/>
            <consortium name="The Broad Institute Genome Sequencing Center for Infectious Disease"/>
            <person name="Wu L."/>
            <person name="Ma J."/>
        </authorList>
    </citation>
    <scope>NUCLEOTIDE SEQUENCE [LARGE SCALE GENOMIC DNA]</scope>
    <source>
        <strain evidence="6">JCM 17666</strain>
    </source>
</reference>
<organism evidence="5 6">
    <name type="scientific">Pigmentiphaga soli</name>
    <dbReference type="NCBI Taxonomy" id="1007095"/>
    <lineage>
        <taxon>Bacteria</taxon>
        <taxon>Pseudomonadati</taxon>
        <taxon>Pseudomonadota</taxon>
        <taxon>Betaproteobacteria</taxon>
        <taxon>Burkholderiales</taxon>
        <taxon>Alcaligenaceae</taxon>
        <taxon>Pigmentiphaga</taxon>
    </lineage>
</organism>
<proteinExistence type="predicted"/>
<protein>
    <submittedName>
        <fullName evidence="5">NAD(P)-dependent oxidoreductase</fullName>
    </submittedName>
</protein>
<dbReference type="Pfam" id="PF14833">
    <property type="entry name" value="NAD_binding_11"/>
    <property type="match status" value="1"/>
</dbReference>
<keyword evidence="1" id="KW-0560">Oxidoreductase</keyword>
<evidence type="ECO:0000259" key="3">
    <source>
        <dbReference type="Pfam" id="PF03446"/>
    </source>
</evidence>
<name>A0ABP8HAM1_9BURK</name>
<evidence type="ECO:0000256" key="2">
    <source>
        <dbReference type="ARBA" id="ARBA00023027"/>
    </source>
</evidence>
<comment type="caution">
    <text evidence="5">The sequence shown here is derived from an EMBL/GenBank/DDBJ whole genome shotgun (WGS) entry which is preliminary data.</text>
</comment>
<keyword evidence="6" id="KW-1185">Reference proteome</keyword>
<keyword evidence="2" id="KW-0520">NAD</keyword>
<dbReference type="InterPro" id="IPR008927">
    <property type="entry name" value="6-PGluconate_DH-like_C_sf"/>
</dbReference>
<dbReference type="EMBL" id="BAABFO010000015">
    <property type="protein sequence ID" value="GAA4336607.1"/>
    <property type="molecule type" value="Genomic_DNA"/>
</dbReference>
<dbReference type="Pfam" id="PF03446">
    <property type="entry name" value="NAD_binding_2"/>
    <property type="match status" value="1"/>
</dbReference>
<dbReference type="SUPFAM" id="SSF48179">
    <property type="entry name" value="6-phosphogluconate dehydrogenase C-terminal domain-like"/>
    <property type="match status" value="1"/>
</dbReference>
<dbReference type="Gene3D" id="3.40.50.720">
    <property type="entry name" value="NAD(P)-binding Rossmann-like Domain"/>
    <property type="match status" value="1"/>
</dbReference>
<dbReference type="InterPro" id="IPR015815">
    <property type="entry name" value="HIBADH-related"/>
</dbReference>
<evidence type="ECO:0000313" key="5">
    <source>
        <dbReference type="EMBL" id="GAA4336607.1"/>
    </source>
</evidence>
<dbReference type="Gene3D" id="1.10.1040.10">
    <property type="entry name" value="N-(1-d-carboxylethyl)-l-norvaline Dehydrogenase, domain 2"/>
    <property type="match status" value="1"/>
</dbReference>
<dbReference type="RefSeq" id="WP_345250787.1">
    <property type="nucleotide sequence ID" value="NZ_BAABFO010000015.1"/>
</dbReference>
<dbReference type="PANTHER" id="PTHR22981:SF7">
    <property type="entry name" value="3-HYDROXYISOBUTYRATE DEHYDROGENASE, MITOCHONDRIAL"/>
    <property type="match status" value="1"/>
</dbReference>
<dbReference type="SUPFAM" id="SSF51735">
    <property type="entry name" value="NAD(P)-binding Rossmann-fold domains"/>
    <property type="match status" value="1"/>
</dbReference>
<dbReference type="InterPro" id="IPR036291">
    <property type="entry name" value="NAD(P)-bd_dom_sf"/>
</dbReference>
<dbReference type="PANTHER" id="PTHR22981">
    <property type="entry name" value="3-HYDROXYISOBUTYRATE DEHYDROGENASE-RELATED"/>
    <property type="match status" value="1"/>
</dbReference>
<accession>A0ABP8HAM1</accession>
<dbReference type="InterPro" id="IPR013328">
    <property type="entry name" value="6PGD_dom2"/>
</dbReference>
<sequence>MTTKHHIGFLGLGQMGGLIAANLLRDDATLHIFDPSPAAREPFVKAGAVAHGSPREVADAADIVFACLPSPAVSKEVAFGANGVAGAGRARVYVELSTIGREAVQAIAARLNEAGIAVLDAPVSGASKSARAGTLSIMAAGPRQALETARPFFERIGKRIFAIDERPGLGQVMKLVNNLISATAMASSYEALVMGAKAGLDPDLMVEVINASTGRNSATLEKVPDAILPGTFDFGSALRIIAKDVDLGLAEAHSLGATMWVAETVGQLWRFAISQGAAEDDYTTLIRFMEKWAGVEVRSRKAQES</sequence>
<dbReference type="PIRSF" id="PIRSF000103">
    <property type="entry name" value="HIBADH"/>
    <property type="match status" value="1"/>
</dbReference>
<evidence type="ECO:0000256" key="1">
    <source>
        <dbReference type="ARBA" id="ARBA00023002"/>
    </source>
</evidence>
<evidence type="ECO:0000259" key="4">
    <source>
        <dbReference type="Pfam" id="PF14833"/>
    </source>
</evidence>
<gene>
    <name evidence="5" type="ORF">GCM10023144_31200</name>
</gene>
<evidence type="ECO:0000313" key="6">
    <source>
        <dbReference type="Proteomes" id="UP001501671"/>
    </source>
</evidence>
<dbReference type="Proteomes" id="UP001501671">
    <property type="component" value="Unassembled WGS sequence"/>
</dbReference>
<feature type="domain" description="3-hydroxyisobutyrate dehydrogenase-like NAD-binding" evidence="4">
    <location>
        <begin position="168"/>
        <end position="288"/>
    </location>
</feature>
<dbReference type="InterPro" id="IPR029154">
    <property type="entry name" value="HIBADH-like_NADP-bd"/>
</dbReference>